<sequence>MTVLAANILNPARTLARAAARHPERPSLVELTRGLVGVRRTWTVPQALTDTQKLAHYLQAECGIEAGGRVMVCAHNSAWHMLTYTATALLNATIIPINWRLTTGEIRSLAQHAQAQVLLCDSERETELREILDASQTHPIVIGLSDLEARIDSYEYQLSVNSDNYPEVTNGGFEAAIIFTSGTTDTPKAVALTQQQLWWGWQNFRHSFEYGNHDTGMAVAPFSHIGGFNGTTNDLYSNGGTLIIAPDFHPANLLSALAKYRVSIMFAVPTMYDAMRRQENWNTVNLDNFQCPLIGGSAPTVELMTALHHKGLHPINVYGMTETAGAGICASPEIATSHPGSVGHPFPWVDARVLDAENPDPNHEVPEGTPGMLAVRGPGVVTQYLNNAAPESFIDGWLLTGDMVTRVDGVFTIVGRKADTIISGGENIHPLEIENSLADYPALNGALITATPDQHWGELITLLAVPADPSTPPTLKEIQAYLDGKIARFKLPRRLILVEQIPLNANGKPDRSAARELAK</sequence>
<name>A0A1Q5PPC3_9ACTO</name>
<gene>
    <name evidence="5" type="ORF">BSR29_00040</name>
</gene>
<dbReference type="Pfam" id="PF13193">
    <property type="entry name" value="AMP-binding_C"/>
    <property type="match status" value="1"/>
</dbReference>
<proteinExistence type="inferred from homology"/>
<evidence type="ECO:0008006" key="7">
    <source>
        <dbReference type="Google" id="ProtNLM"/>
    </source>
</evidence>
<comment type="similarity">
    <text evidence="1">Belongs to the ATP-dependent AMP-binding enzyme family.</text>
</comment>
<dbReference type="GO" id="GO:0031956">
    <property type="term" value="F:medium-chain fatty acid-CoA ligase activity"/>
    <property type="evidence" value="ECO:0007669"/>
    <property type="project" value="TreeGrafter"/>
</dbReference>
<dbReference type="STRING" id="1921764.BSR28_02440"/>
<dbReference type="RefSeq" id="WP_073708297.1">
    <property type="nucleotide sequence ID" value="NZ_MQSV01000001.1"/>
</dbReference>
<dbReference type="SUPFAM" id="SSF56801">
    <property type="entry name" value="Acetyl-CoA synthetase-like"/>
    <property type="match status" value="1"/>
</dbReference>
<dbReference type="Gene3D" id="3.30.300.30">
    <property type="match status" value="1"/>
</dbReference>
<evidence type="ECO:0000259" key="4">
    <source>
        <dbReference type="Pfam" id="PF13193"/>
    </source>
</evidence>
<reference evidence="5 6" key="1">
    <citation type="submission" date="2016-11" db="EMBL/GenBank/DDBJ databases">
        <title>Actinomyces gypaetusis sp. nov. isolated from the vulture Gypaetus barbatus in Qinghai Tibet Plateau China.</title>
        <authorList>
            <person name="Meng X."/>
        </authorList>
    </citation>
    <scope>NUCLEOTIDE SEQUENCE [LARGE SCALE GENOMIC DNA]</scope>
    <source>
        <strain evidence="5 6">VUL4_2</strain>
    </source>
</reference>
<dbReference type="PANTHER" id="PTHR43201">
    <property type="entry name" value="ACYL-COA SYNTHETASE"/>
    <property type="match status" value="1"/>
</dbReference>
<evidence type="ECO:0000256" key="1">
    <source>
        <dbReference type="ARBA" id="ARBA00006432"/>
    </source>
</evidence>
<dbReference type="OrthoDB" id="9803968at2"/>
<keyword evidence="6" id="KW-1185">Reference proteome</keyword>
<evidence type="ECO:0000259" key="3">
    <source>
        <dbReference type="Pfam" id="PF00501"/>
    </source>
</evidence>
<evidence type="ECO:0000313" key="5">
    <source>
        <dbReference type="EMBL" id="OKL49404.1"/>
    </source>
</evidence>
<feature type="domain" description="AMP-dependent synthetase/ligase" evidence="3">
    <location>
        <begin position="16"/>
        <end position="385"/>
    </location>
</feature>
<keyword evidence="2" id="KW-0436">Ligase</keyword>
<comment type="caution">
    <text evidence="5">The sequence shown here is derived from an EMBL/GenBank/DDBJ whole genome shotgun (WGS) entry which is preliminary data.</text>
</comment>
<dbReference type="GO" id="GO:0006631">
    <property type="term" value="P:fatty acid metabolic process"/>
    <property type="evidence" value="ECO:0007669"/>
    <property type="project" value="TreeGrafter"/>
</dbReference>
<dbReference type="InterPro" id="IPR042099">
    <property type="entry name" value="ANL_N_sf"/>
</dbReference>
<dbReference type="InterPro" id="IPR045851">
    <property type="entry name" value="AMP-bd_C_sf"/>
</dbReference>
<dbReference type="Gene3D" id="3.40.50.12780">
    <property type="entry name" value="N-terminal domain of ligase-like"/>
    <property type="match status" value="1"/>
</dbReference>
<evidence type="ECO:0000313" key="6">
    <source>
        <dbReference type="Proteomes" id="UP000186785"/>
    </source>
</evidence>
<dbReference type="InterPro" id="IPR000873">
    <property type="entry name" value="AMP-dep_synth/lig_dom"/>
</dbReference>
<dbReference type="AlphaFoldDB" id="A0A1Q5PPC3"/>
<feature type="domain" description="AMP-binding enzyme C-terminal" evidence="4">
    <location>
        <begin position="432"/>
        <end position="508"/>
    </location>
</feature>
<evidence type="ECO:0000256" key="2">
    <source>
        <dbReference type="ARBA" id="ARBA00022598"/>
    </source>
</evidence>
<accession>A0A1Q5PPC3</accession>
<dbReference type="EMBL" id="MQSV01000001">
    <property type="protein sequence ID" value="OKL49404.1"/>
    <property type="molecule type" value="Genomic_DNA"/>
</dbReference>
<protein>
    <recommendedName>
        <fullName evidence="7">Long-chain fatty acid--CoA ligase</fullName>
    </recommendedName>
</protein>
<dbReference type="Pfam" id="PF00501">
    <property type="entry name" value="AMP-binding"/>
    <property type="match status" value="1"/>
</dbReference>
<dbReference type="Proteomes" id="UP000186785">
    <property type="component" value="Unassembled WGS sequence"/>
</dbReference>
<dbReference type="InterPro" id="IPR025110">
    <property type="entry name" value="AMP-bd_C"/>
</dbReference>
<dbReference type="PANTHER" id="PTHR43201:SF5">
    <property type="entry name" value="MEDIUM-CHAIN ACYL-COA LIGASE ACSF2, MITOCHONDRIAL"/>
    <property type="match status" value="1"/>
</dbReference>
<organism evidence="5 6">
    <name type="scientific">Boudabousia liubingyangii</name>
    <dbReference type="NCBI Taxonomy" id="1921764"/>
    <lineage>
        <taxon>Bacteria</taxon>
        <taxon>Bacillati</taxon>
        <taxon>Actinomycetota</taxon>
        <taxon>Actinomycetes</taxon>
        <taxon>Actinomycetales</taxon>
        <taxon>Actinomycetaceae</taxon>
        <taxon>Boudabousia</taxon>
    </lineage>
</organism>